<name>A0ACB0ZCQ1_MELEN</name>
<accession>A0ACB0ZCQ1</accession>
<evidence type="ECO:0000313" key="2">
    <source>
        <dbReference type="Proteomes" id="UP001497535"/>
    </source>
</evidence>
<organism evidence="1 2">
    <name type="scientific">Meloidogyne enterolobii</name>
    <name type="common">Root-knot nematode worm</name>
    <name type="synonym">Meloidogyne mayaguensis</name>
    <dbReference type="NCBI Taxonomy" id="390850"/>
    <lineage>
        <taxon>Eukaryota</taxon>
        <taxon>Metazoa</taxon>
        <taxon>Ecdysozoa</taxon>
        <taxon>Nematoda</taxon>
        <taxon>Chromadorea</taxon>
        <taxon>Rhabditida</taxon>
        <taxon>Tylenchina</taxon>
        <taxon>Tylenchomorpha</taxon>
        <taxon>Tylenchoidea</taxon>
        <taxon>Meloidogynidae</taxon>
        <taxon>Meloidogyninae</taxon>
        <taxon>Meloidogyne</taxon>
    </lineage>
</organism>
<dbReference type="Proteomes" id="UP001497535">
    <property type="component" value="Unassembled WGS sequence"/>
</dbReference>
<protein>
    <submittedName>
        <fullName evidence="1">Uncharacterized protein</fullName>
    </submittedName>
</protein>
<proteinExistence type="predicted"/>
<dbReference type="EMBL" id="CAVMJV010000029">
    <property type="protein sequence ID" value="CAK5076177.1"/>
    <property type="molecule type" value="Genomic_DNA"/>
</dbReference>
<evidence type="ECO:0000313" key="1">
    <source>
        <dbReference type="EMBL" id="CAK5076177.1"/>
    </source>
</evidence>
<gene>
    <name evidence="1" type="ORF">MENTE1834_LOCUS23034</name>
</gene>
<comment type="caution">
    <text evidence="1">The sequence shown here is derived from an EMBL/GenBank/DDBJ whole genome shotgun (WGS) entry which is preliminary data.</text>
</comment>
<keyword evidence="2" id="KW-1185">Reference proteome</keyword>
<sequence>MTSVELEMYSRKFIFACLNTSLAATALVLASSTFSHSISKLSTYTFLKSTASCSGPNLARRARITAANINGDETTPKATRQNR</sequence>
<reference evidence="1" key="1">
    <citation type="submission" date="2023-11" db="EMBL/GenBank/DDBJ databases">
        <authorList>
            <person name="Poullet M."/>
        </authorList>
    </citation>
    <scope>NUCLEOTIDE SEQUENCE</scope>
    <source>
        <strain evidence="1">E1834</strain>
    </source>
</reference>